<sequence length="186" mass="20088">MSPDLDTLRLRALAVPGVARLADHHDGLGRRSESRSALRVFDDHVDIDIFLSAGHAVTETTTALRSTLAPLLAGRAVHITVVDIDTAGALPAEATVLRDGDDPRRADRARLVARAVLDGLGSLEADGLPARDRDRVTAVCRVLDAFDVDPVSRRTLLRRLRGVLSRAHGTTGRVLLDRLDELDDLS</sequence>
<keyword evidence="2" id="KW-1185">Reference proteome</keyword>
<dbReference type="AlphaFoldDB" id="A0A7Y9DXU9"/>
<evidence type="ECO:0000313" key="1">
    <source>
        <dbReference type="EMBL" id="NYD37436.1"/>
    </source>
</evidence>
<evidence type="ECO:0000313" key="2">
    <source>
        <dbReference type="Proteomes" id="UP000535890"/>
    </source>
</evidence>
<dbReference type="Proteomes" id="UP000535890">
    <property type="component" value="Unassembled WGS sequence"/>
</dbReference>
<proteinExistence type="predicted"/>
<gene>
    <name evidence="1" type="ORF">BJ983_003538</name>
</gene>
<dbReference type="EMBL" id="JACCBN010000001">
    <property type="protein sequence ID" value="NYD37436.1"/>
    <property type="molecule type" value="Genomic_DNA"/>
</dbReference>
<comment type="caution">
    <text evidence="1">The sequence shown here is derived from an EMBL/GenBank/DDBJ whole genome shotgun (WGS) entry which is preliminary data.</text>
</comment>
<dbReference type="RefSeq" id="WP_179794993.1">
    <property type="nucleotide sequence ID" value="NZ_BAABHP010000025.1"/>
</dbReference>
<accession>A0A7Y9DXU9</accession>
<organism evidence="1 2">
    <name type="scientific">Actinomycetospora corticicola</name>
    <dbReference type="NCBI Taxonomy" id="663602"/>
    <lineage>
        <taxon>Bacteria</taxon>
        <taxon>Bacillati</taxon>
        <taxon>Actinomycetota</taxon>
        <taxon>Actinomycetes</taxon>
        <taxon>Pseudonocardiales</taxon>
        <taxon>Pseudonocardiaceae</taxon>
        <taxon>Actinomycetospora</taxon>
    </lineage>
</organism>
<reference evidence="1 2" key="1">
    <citation type="submission" date="2020-07" db="EMBL/GenBank/DDBJ databases">
        <title>Sequencing the genomes of 1000 actinobacteria strains.</title>
        <authorList>
            <person name="Klenk H.-P."/>
        </authorList>
    </citation>
    <scope>NUCLEOTIDE SEQUENCE [LARGE SCALE GENOMIC DNA]</scope>
    <source>
        <strain evidence="1 2">DSM 45772</strain>
    </source>
</reference>
<name>A0A7Y9DXU9_9PSEU</name>
<protein>
    <submittedName>
        <fullName evidence="1">Uncharacterized protein</fullName>
    </submittedName>
</protein>